<keyword evidence="2" id="KW-1185">Reference proteome</keyword>
<evidence type="ECO:0008006" key="3">
    <source>
        <dbReference type="Google" id="ProtNLM"/>
    </source>
</evidence>
<sequence length="305" mass="31662">MSAGWVGGSVRALAVARRCVGAGAARDLARRPVVDAVRTLSHTVYGSRVAVGMPDAGVERGLAETVVWHLRVLAGWQPPAGVRALRALAGWFEIANVDERMAGWAGTPADPPFALGALAIAWPRLHRARDGQELRAALAASPWGDPGGTDARTIGLHMRAAWARRVGVHVPSARSWAAGGVALLVARERHVLVGVLPAAAAATAARSIGRTAAGAPSWPSFVAALPGPARWVFEPGDGPGELWRAEARWWRRVHADAAALLAAPREGQHRVVGAAVLLAVDAVTVRAALAAAVRCGGTELVDALA</sequence>
<comment type="caution">
    <text evidence="1">The sequence shown here is derived from an EMBL/GenBank/DDBJ whole genome shotgun (WGS) entry which is preliminary data.</text>
</comment>
<dbReference type="Proteomes" id="UP001500218">
    <property type="component" value="Unassembled WGS sequence"/>
</dbReference>
<protein>
    <recommendedName>
        <fullName evidence="3">V-type ATPase subunit</fullName>
    </recommendedName>
</protein>
<accession>A0ABP4Y610</accession>
<reference evidence="2" key="1">
    <citation type="journal article" date="2019" name="Int. J. Syst. Evol. Microbiol.">
        <title>The Global Catalogue of Microorganisms (GCM) 10K type strain sequencing project: providing services to taxonomists for standard genome sequencing and annotation.</title>
        <authorList>
            <consortium name="The Broad Institute Genomics Platform"/>
            <consortium name="The Broad Institute Genome Sequencing Center for Infectious Disease"/>
            <person name="Wu L."/>
            <person name="Ma J."/>
        </authorList>
    </citation>
    <scope>NUCLEOTIDE SEQUENCE [LARGE SCALE GENOMIC DNA]</scope>
    <source>
        <strain evidence="2">JCM 13250</strain>
    </source>
</reference>
<proteinExistence type="predicted"/>
<gene>
    <name evidence="1" type="ORF">GCM10009682_28390</name>
</gene>
<organism evidence="1 2">
    <name type="scientific">Luedemannella flava</name>
    <dbReference type="NCBI Taxonomy" id="349316"/>
    <lineage>
        <taxon>Bacteria</taxon>
        <taxon>Bacillati</taxon>
        <taxon>Actinomycetota</taxon>
        <taxon>Actinomycetes</taxon>
        <taxon>Micromonosporales</taxon>
        <taxon>Micromonosporaceae</taxon>
        <taxon>Luedemannella</taxon>
    </lineage>
</organism>
<dbReference type="EMBL" id="BAAALT010000076">
    <property type="protein sequence ID" value="GAA1804949.1"/>
    <property type="molecule type" value="Genomic_DNA"/>
</dbReference>
<evidence type="ECO:0000313" key="2">
    <source>
        <dbReference type="Proteomes" id="UP001500218"/>
    </source>
</evidence>
<evidence type="ECO:0000313" key="1">
    <source>
        <dbReference type="EMBL" id="GAA1804949.1"/>
    </source>
</evidence>
<dbReference type="RefSeq" id="WP_344130823.1">
    <property type="nucleotide sequence ID" value="NZ_BAAALT010000076.1"/>
</dbReference>
<name>A0ABP4Y610_9ACTN</name>